<dbReference type="OrthoDB" id="16816at2759"/>
<dbReference type="CDD" id="cd02440">
    <property type="entry name" value="AdoMet_MTases"/>
    <property type="match status" value="1"/>
</dbReference>
<dbReference type="Pfam" id="PF08241">
    <property type="entry name" value="Methyltransf_11"/>
    <property type="match status" value="1"/>
</dbReference>
<dbReference type="AlphaFoldDB" id="A0A6J8B7V7"/>
<evidence type="ECO:0000313" key="9">
    <source>
        <dbReference type="Proteomes" id="UP000507470"/>
    </source>
</evidence>
<dbReference type="PANTHER" id="PTHR13090">
    <property type="entry name" value="ARGININE-HYDROXYLASE NDUFAF5, MITOCHONDRIAL"/>
    <property type="match status" value="1"/>
</dbReference>
<feature type="domain" description="Methyltransferase type 11" evidence="7">
    <location>
        <begin position="95"/>
        <end position="187"/>
    </location>
</feature>
<name>A0A6J8B7V7_MYTCO</name>
<evidence type="ECO:0000259" key="7">
    <source>
        <dbReference type="Pfam" id="PF08241"/>
    </source>
</evidence>
<proteinExistence type="predicted"/>
<dbReference type="Gene3D" id="3.40.50.150">
    <property type="entry name" value="Vaccinia Virus protein VP39"/>
    <property type="match status" value="1"/>
</dbReference>
<protein>
    <recommendedName>
        <fullName evidence="3">Arginine-hydroxylase NDUFAF5, mitochondrial</fullName>
    </recommendedName>
    <alternativeName>
        <fullName evidence="4">NADH dehydrogenase [ubiquinone] 1 alpha subcomplex assembly factor 5</fullName>
    </alternativeName>
    <alternativeName>
        <fullName evidence="5">Putative methyltransferase NDUFAF5</fullName>
    </alternativeName>
</protein>
<dbReference type="GO" id="GO:0005739">
    <property type="term" value="C:mitochondrion"/>
    <property type="evidence" value="ECO:0007669"/>
    <property type="project" value="TreeGrafter"/>
</dbReference>
<evidence type="ECO:0000256" key="4">
    <source>
        <dbReference type="ARBA" id="ARBA00041833"/>
    </source>
</evidence>
<feature type="region of interest" description="Disordered" evidence="6">
    <location>
        <begin position="314"/>
        <end position="334"/>
    </location>
</feature>
<sequence>MVLTVSFGCPWCHLTWLYRNCAKTIRNPHFMLRRCLATKKQETVMNVFDRNAKKLQKERTTLLKDYKVYDYVKEEIGYRTFDRICDIKREFDVLVDLGCGRGYVSKHLQKEMVKTVYQCEITDLLLKQCEKPEDVITYHLVVDEEFIPFKENSIDMFVSSLSLHWVNDLPGCFRQVQKSLKNDGAFIGCMFGGDTLFELRVSLQLAETELEGGFAPHISPFTDVRDLGSLLNNTGFTLLTIDVDEMTVIYPGIKELMHDLKGMGENNCAWSRKPMLHRNTIKLADEKYKEMFGKEDGIPATFQIINFIGWKPDPSQAKPAKRGSGQVSFADLHKINEITKEKDISNDEDKHS</sequence>
<evidence type="ECO:0000313" key="8">
    <source>
        <dbReference type="EMBL" id="CAC5379084.1"/>
    </source>
</evidence>
<reference evidence="8 9" key="1">
    <citation type="submission" date="2020-06" db="EMBL/GenBank/DDBJ databases">
        <authorList>
            <person name="Li R."/>
            <person name="Bekaert M."/>
        </authorList>
    </citation>
    <scope>NUCLEOTIDE SEQUENCE [LARGE SCALE GENOMIC DNA]</scope>
    <source>
        <strain evidence="9">wild</strain>
    </source>
</reference>
<evidence type="ECO:0000256" key="6">
    <source>
        <dbReference type="SAM" id="MobiDB-lite"/>
    </source>
</evidence>
<dbReference type="InterPro" id="IPR029063">
    <property type="entry name" value="SAM-dependent_MTases_sf"/>
</dbReference>
<dbReference type="GO" id="GO:0032259">
    <property type="term" value="P:methylation"/>
    <property type="evidence" value="ECO:0007669"/>
    <property type="project" value="UniProtKB-KW"/>
</dbReference>
<dbReference type="EMBL" id="CACVKT020002619">
    <property type="protein sequence ID" value="CAC5379084.1"/>
    <property type="molecule type" value="Genomic_DNA"/>
</dbReference>
<dbReference type="InterPro" id="IPR013216">
    <property type="entry name" value="Methyltransf_11"/>
</dbReference>
<evidence type="ECO:0000256" key="1">
    <source>
        <dbReference type="ARBA" id="ARBA00022603"/>
    </source>
</evidence>
<keyword evidence="1 8" id="KW-0489">Methyltransferase</keyword>
<dbReference type="Proteomes" id="UP000507470">
    <property type="component" value="Unassembled WGS sequence"/>
</dbReference>
<organism evidence="8 9">
    <name type="scientific">Mytilus coruscus</name>
    <name type="common">Sea mussel</name>
    <dbReference type="NCBI Taxonomy" id="42192"/>
    <lineage>
        <taxon>Eukaryota</taxon>
        <taxon>Metazoa</taxon>
        <taxon>Spiralia</taxon>
        <taxon>Lophotrochozoa</taxon>
        <taxon>Mollusca</taxon>
        <taxon>Bivalvia</taxon>
        <taxon>Autobranchia</taxon>
        <taxon>Pteriomorphia</taxon>
        <taxon>Mytilida</taxon>
        <taxon>Mytiloidea</taxon>
        <taxon>Mytilidae</taxon>
        <taxon>Mytilinae</taxon>
        <taxon>Mytilus</taxon>
    </lineage>
</organism>
<dbReference type="GO" id="GO:0032981">
    <property type="term" value="P:mitochondrial respiratory chain complex I assembly"/>
    <property type="evidence" value="ECO:0007669"/>
    <property type="project" value="TreeGrafter"/>
</dbReference>
<dbReference type="InterPro" id="IPR050602">
    <property type="entry name" value="Malonyl-ACP_OMT"/>
</dbReference>
<dbReference type="GO" id="GO:0008757">
    <property type="term" value="F:S-adenosylmethionine-dependent methyltransferase activity"/>
    <property type="evidence" value="ECO:0007669"/>
    <property type="project" value="InterPro"/>
</dbReference>
<evidence type="ECO:0000256" key="2">
    <source>
        <dbReference type="ARBA" id="ARBA00022679"/>
    </source>
</evidence>
<accession>A0A6J8B7V7</accession>
<evidence type="ECO:0000256" key="3">
    <source>
        <dbReference type="ARBA" id="ARBA00040937"/>
    </source>
</evidence>
<gene>
    <name evidence="8" type="ORF">MCOR_15182</name>
</gene>
<keyword evidence="2 8" id="KW-0808">Transferase</keyword>
<dbReference type="PANTHER" id="PTHR13090:SF1">
    <property type="entry name" value="ARGININE-HYDROXYLASE NDUFAF5, MITOCHONDRIAL"/>
    <property type="match status" value="1"/>
</dbReference>
<keyword evidence="9" id="KW-1185">Reference proteome</keyword>
<evidence type="ECO:0000256" key="5">
    <source>
        <dbReference type="ARBA" id="ARBA00042549"/>
    </source>
</evidence>
<dbReference type="SUPFAM" id="SSF53335">
    <property type="entry name" value="S-adenosyl-L-methionine-dependent methyltransferases"/>
    <property type="match status" value="1"/>
</dbReference>